<feature type="signal peptide" evidence="6">
    <location>
        <begin position="1"/>
        <end position="21"/>
    </location>
</feature>
<evidence type="ECO:0000256" key="2">
    <source>
        <dbReference type="ARBA" id="ARBA00022630"/>
    </source>
</evidence>
<reference evidence="8" key="1">
    <citation type="submission" date="2023-03" db="EMBL/GenBank/DDBJ databases">
        <title>Massive genome expansion in bonnet fungi (Mycena s.s.) driven by repeated elements and novel gene families across ecological guilds.</title>
        <authorList>
            <consortium name="Lawrence Berkeley National Laboratory"/>
            <person name="Harder C.B."/>
            <person name="Miyauchi S."/>
            <person name="Viragh M."/>
            <person name="Kuo A."/>
            <person name="Thoen E."/>
            <person name="Andreopoulos B."/>
            <person name="Lu D."/>
            <person name="Skrede I."/>
            <person name="Drula E."/>
            <person name="Henrissat B."/>
            <person name="Morin E."/>
            <person name="Kohler A."/>
            <person name="Barry K."/>
            <person name="LaButti K."/>
            <person name="Morin E."/>
            <person name="Salamov A."/>
            <person name="Lipzen A."/>
            <person name="Mereny Z."/>
            <person name="Hegedus B."/>
            <person name="Baldrian P."/>
            <person name="Stursova M."/>
            <person name="Weitz H."/>
            <person name="Taylor A."/>
            <person name="Grigoriev I.V."/>
            <person name="Nagy L.G."/>
            <person name="Martin F."/>
            <person name="Kauserud H."/>
        </authorList>
    </citation>
    <scope>NUCLEOTIDE SEQUENCE</scope>
    <source>
        <strain evidence="8">CBHHK067</strain>
    </source>
</reference>
<dbReference type="InterPro" id="IPR036188">
    <property type="entry name" value="FAD/NAD-bd_sf"/>
</dbReference>
<dbReference type="InterPro" id="IPR002938">
    <property type="entry name" value="FAD-bd"/>
</dbReference>
<feature type="domain" description="FAD-binding" evidence="7">
    <location>
        <begin position="14"/>
        <end position="190"/>
    </location>
</feature>
<protein>
    <recommendedName>
        <fullName evidence="7">FAD-binding domain-containing protein</fullName>
    </recommendedName>
</protein>
<keyword evidence="6" id="KW-0732">Signal</keyword>
<comment type="similarity">
    <text evidence="1">Belongs to the paxM FAD-dependent monooxygenase family.</text>
</comment>
<proteinExistence type="inferred from homology"/>
<dbReference type="InterPro" id="IPR050493">
    <property type="entry name" value="FAD-dep_Monooxygenase_BioMet"/>
</dbReference>
<evidence type="ECO:0000256" key="1">
    <source>
        <dbReference type="ARBA" id="ARBA00007992"/>
    </source>
</evidence>
<evidence type="ECO:0000256" key="3">
    <source>
        <dbReference type="ARBA" id="ARBA00022827"/>
    </source>
</evidence>
<evidence type="ECO:0000313" key="8">
    <source>
        <dbReference type="EMBL" id="KAJ7695078.1"/>
    </source>
</evidence>
<dbReference type="GO" id="GO:0004497">
    <property type="term" value="F:monooxygenase activity"/>
    <property type="evidence" value="ECO:0007669"/>
    <property type="project" value="UniProtKB-KW"/>
</dbReference>
<evidence type="ECO:0000313" key="9">
    <source>
        <dbReference type="Proteomes" id="UP001221757"/>
    </source>
</evidence>
<dbReference type="Pfam" id="PF01494">
    <property type="entry name" value="FAD_binding_3"/>
    <property type="match status" value="1"/>
</dbReference>
<dbReference type="EMBL" id="JARKIE010000039">
    <property type="protein sequence ID" value="KAJ7695078.1"/>
    <property type="molecule type" value="Genomic_DNA"/>
</dbReference>
<evidence type="ECO:0000256" key="5">
    <source>
        <dbReference type="ARBA" id="ARBA00023033"/>
    </source>
</evidence>
<keyword evidence="3" id="KW-0274">FAD</keyword>
<dbReference type="PANTHER" id="PTHR13789:SF309">
    <property type="entry name" value="PUTATIVE (AFU_ORTHOLOGUE AFUA_6G14510)-RELATED"/>
    <property type="match status" value="1"/>
</dbReference>
<keyword evidence="2" id="KW-0285">Flavoprotein</keyword>
<dbReference type="SUPFAM" id="SSF51905">
    <property type="entry name" value="FAD/NAD(P)-binding domain"/>
    <property type="match status" value="1"/>
</dbReference>
<keyword evidence="9" id="KW-1185">Reference proteome</keyword>
<feature type="chain" id="PRO_5041909697" description="FAD-binding domain-containing protein" evidence="6">
    <location>
        <begin position="22"/>
        <end position="480"/>
    </location>
</feature>
<name>A0AAD7DQA9_MYCRO</name>
<evidence type="ECO:0000259" key="7">
    <source>
        <dbReference type="Pfam" id="PF01494"/>
    </source>
</evidence>
<dbReference type="GO" id="GO:0071949">
    <property type="term" value="F:FAD binding"/>
    <property type="evidence" value="ECO:0007669"/>
    <property type="project" value="InterPro"/>
</dbReference>
<dbReference type="AlphaFoldDB" id="A0AAD7DQA9"/>
<dbReference type="PRINTS" id="PR00420">
    <property type="entry name" value="RNGMNOXGNASE"/>
</dbReference>
<dbReference type="Gene3D" id="3.50.50.60">
    <property type="entry name" value="FAD/NAD(P)-binding domain"/>
    <property type="match status" value="1"/>
</dbReference>
<evidence type="ECO:0000256" key="6">
    <source>
        <dbReference type="SAM" id="SignalP"/>
    </source>
</evidence>
<keyword evidence="4" id="KW-0560">Oxidoreductase</keyword>
<dbReference type="PANTHER" id="PTHR13789">
    <property type="entry name" value="MONOOXYGENASE"/>
    <property type="match status" value="1"/>
</dbReference>
<gene>
    <name evidence="8" type="ORF">B0H17DRAFT_1056299</name>
</gene>
<sequence length="480" mass="52942">MSVCLAACVFVWFVILGGSLAGLCAAYNLRQAGYNFLVLERLEAGTVTHGGLRIPPNMTRLLQTLPGGPELLEHGTRCRGLRFVDPQTAEVLGRMEFIDEVTEDIGCHFYMVPYDTLLGYISDLCRKSGVKIRFQVEVASVELHPQARPVLVTVSGERIEADVLVGADGRHSIVRDAMLQQFEEEETDIDESASDGSSLAFPPSLAHIIGGTCSIPVSALQDDPELVELVNSDEFVIWPGTDMLVSGHRCGPDLYIISNVRTNGAKHMDFESDWRQTALVMNDDDLLIFQEQEPRVQRLLTLASTSLQTIQQVHHIARLTDPSLGVVIIGDAAHTVPIHCTHNSSMSVEDGFALGRVFSHLTSRDQIPFFLNGYNQVRYNRTTATEASELSGVMASTFPPGPARDARNRQFKAMSLAGDGTEVADQLIAAAWATYLVQFNYNANEAADEWWMDWGKLARGNERMEAAAQIRTNPKESFDQ</sequence>
<accession>A0AAD7DQA9</accession>
<organism evidence="8 9">
    <name type="scientific">Mycena rosella</name>
    <name type="common">Pink bonnet</name>
    <name type="synonym">Agaricus rosellus</name>
    <dbReference type="NCBI Taxonomy" id="1033263"/>
    <lineage>
        <taxon>Eukaryota</taxon>
        <taxon>Fungi</taxon>
        <taxon>Dikarya</taxon>
        <taxon>Basidiomycota</taxon>
        <taxon>Agaricomycotina</taxon>
        <taxon>Agaricomycetes</taxon>
        <taxon>Agaricomycetidae</taxon>
        <taxon>Agaricales</taxon>
        <taxon>Marasmiineae</taxon>
        <taxon>Mycenaceae</taxon>
        <taxon>Mycena</taxon>
    </lineage>
</organism>
<evidence type="ECO:0000256" key="4">
    <source>
        <dbReference type="ARBA" id="ARBA00023002"/>
    </source>
</evidence>
<keyword evidence="5" id="KW-0503">Monooxygenase</keyword>
<dbReference type="Proteomes" id="UP001221757">
    <property type="component" value="Unassembled WGS sequence"/>
</dbReference>
<comment type="caution">
    <text evidence="8">The sequence shown here is derived from an EMBL/GenBank/DDBJ whole genome shotgun (WGS) entry which is preliminary data.</text>
</comment>